<feature type="non-terminal residue" evidence="2">
    <location>
        <position position="1"/>
    </location>
</feature>
<accession>A0A151IK62</accession>
<evidence type="ECO:0000256" key="1">
    <source>
        <dbReference type="SAM" id="MobiDB-lite"/>
    </source>
</evidence>
<dbReference type="AlphaFoldDB" id="A0A151IK62"/>
<dbReference type="EMBL" id="KQ977255">
    <property type="protein sequence ID" value="KYN04652.1"/>
    <property type="molecule type" value="Genomic_DNA"/>
</dbReference>
<name>A0A151IK62_9HYME</name>
<sequence length="92" mass="10640">GKRASNGACKLGGRERSKKTPLLGREGRASRKVRRRKRERERCSLLRENVSRWLIHAAPPLSFIVTFLGPPRSRSRNETCVTTLREHIYNTR</sequence>
<dbReference type="Proteomes" id="UP000078542">
    <property type="component" value="Unassembled WGS sequence"/>
</dbReference>
<protein>
    <submittedName>
        <fullName evidence="2">Uncharacterized protein</fullName>
    </submittedName>
</protein>
<evidence type="ECO:0000313" key="3">
    <source>
        <dbReference type="Proteomes" id="UP000078542"/>
    </source>
</evidence>
<reference evidence="2 3" key="1">
    <citation type="submission" date="2016-03" db="EMBL/GenBank/DDBJ databases">
        <title>Cyphomyrmex costatus WGS genome.</title>
        <authorList>
            <person name="Nygaard S."/>
            <person name="Hu H."/>
            <person name="Boomsma J."/>
            <person name="Zhang G."/>
        </authorList>
    </citation>
    <scope>NUCLEOTIDE SEQUENCE [LARGE SCALE GENOMIC DNA]</scope>
    <source>
        <strain evidence="2">MS0001</strain>
        <tissue evidence="2">Whole body</tissue>
    </source>
</reference>
<feature type="compositionally biased region" description="Basic residues" evidence="1">
    <location>
        <begin position="30"/>
        <end position="39"/>
    </location>
</feature>
<organism evidence="2 3">
    <name type="scientific">Cyphomyrmex costatus</name>
    <dbReference type="NCBI Taxonomy" id="456900"/>
    <lineage>
        <taxon>Eukaryota</taxon>
        <taxon>Metazoa</taxon>
        <taxon>Ecdysozoa</taxon>
        <taxon>Arthropoda</taxon>
        <taxon>Hexapoda</taxon>
        <taxon>Insecta</taxon>
        <taxon>Pterygota</taxon>
        <taxon>Neoptera</taxon>
        <taxon>Endopterygota</taxon>
        <taxon>Hymenoptera</taxon>
        <taxon>Apocrita</taxon>
        <taxon>Aculeata</taxon>
        <taxon>Formicoidea</taxon>
        <taxon>Formicidae</taxon>
        <taxon>Myrmicinae</taxon>
        <taxon>Cyphomyrmex</taxon>
    </lineage>
</organism>
<proteinExistence type="predicted"/>
<feature type="region of interest" description="Disordered" evidence="1">
    <location>
        <begin position="1"/>
        <end position="40"/>
    </location>
</feature>
<evidence type="ECO:0000313" key="2">
    <source>
        <dbReference type="EMBL" id="KYN04652.1"/>
    </source>
</evidence>
<keyword evidence="3" id="KW-1185">Reference proteome</keyword>
<gene>
    <name evidence="2" type="ORF">ALC62_04483</name>
</gene>